<proteinExistence type="predicted"/>
<dbReference type="InterPro" id="IPR052789">
    <property type="entry name" value="SSUH2_homolog"/>
</dbReference>
<dbReference type="PANTHER" id="PTHR48465:SF1">
    <property type="entry name" value="PROTEIN SSUH2 HOMOLOG"/>
    <property type="match status" value="1"/>
</dbReference>
<accession>A0A0B6ZBF9</accession>
<reference evidence="2" key="1">
    <citation type="submission" date="2014-12" db="EMBL/GenBank/DDBJ databases">
        <title>Insight into the proteome of Arion vulgaris.</title>
        <authorList>
            <person name="Aradska J."/>
            <person name="Bulat T."/>
            <person name="Smidak R."/>
            <person name="Sarate P."/>
            <person name="Gangsoo J."/>
            <person name="Sialana F."/>
            <person name="Bilban M."/>
            <person name="Lubec G."/>
        </authorList>
    </citation>
    <scope>NUCLEOTIDE SEQUENCE</scope>
    <source>
        <tissue evidence="2">Skin</tissue>
    </source>
</reference>
<dbReference type="AlphaFoldDB" id="A0A0B6ZBF9"/>
<feature type="compositionally biased region" description="Gly residues" evidence="1">
    <location>
        <begin position="49"/>
        <end position="58"/>
    </location>
</feature>
<gene>
    <name evidence="2" type="primary">ORF56650</name>
</gene>
<evidence type="ECO:0000313" key="2">
    <source>
        <dbReference type="EMBL" id="CEK65894.1"/>
    </source>
</evidence>
<evidence type="ECO:0000256" key="1">
    <source>
        <dbReference type="SAM" id="MobiDB-lite"/>
    </source>
</evidence>
<dbReference type="PANTHER" id="PTHR48465">
    <property type="entry name" value="PROTEIN SSUH2 HOMOLOG"/>
    <property type="match status" value="1"/>
</dbReference>
<feature type="non-terminal residue" evidence="2">
    <location>
        <position position="146"/>
    </location>
</feature>
<feature type="region of interest" description="Disordered" evidence="1">
    <location>
        <begin position="1"/>
        <end position="109"/>
    </location>
</feature>
<dbReference type="EMBL" id="HACG01019029">
    <property type="protein sequence ID" value="CEK65894.1"/>
    <property type="molecule type" value="Transcribed_RNA"/>
</dbReference>
<sequence length="146" mass="15382">MDIESLVINEEPMASTSNVRLEMKESHNGGAYPQQQGPAGPYPPQGSAGFQGQGGPPGVAGEDHEEPSAPATDSMDQLPGYNNIGFEGAALPPPSYNEATKGAPPTRETVQRAAAISEQDARDAILQHVNENCCYGRKPATEMKFG</sequence>
<name>A0A0B6ZBF9_9EUPU</name>
<protein>
    <submittedName>
        <fullName evidence="2">Uncharacterized protein</fullName>
    </submittedName>
</protein>
<feature type="compositionally biased region" description="Low complexity" evidence="1">
    <location>
        <begin position="29"/>
        <end position="39"/>
    </location>
</feature>
<organism evidence="2">
    <name type="scientific">Arion vulgaris</name>
    <dbReference type="NCBI Taxonomy" id="1028688"/>
    <lineage>
        <taxon>Eukaryota</taxon>
        <taxon>Metazoa</taxon>
        <taxon>Spiralia</taxon>
        <taxon>Lophotrochozoa</taxon>
        <taxon>Mollusca</taxon>
        <taxon>Gastropoda</taxon>
        <taxon>Heterobranchia</taxon>
        <taxon>Euthyneura</taxon>
        <taxon>Panpulmonata</taxon>
        <taxon>Eupulmonata</taxon>
        <taxon>Stylommatophora</taxon>
        <taxon>Helicina</taxon>
        <taxon>Arionoidea</taxon>
        <taxon>Arionidae</taxon>
        <taxon>Arion</taxon>
    </lineage>
</organism>